<keyword evidence="1" id="KW-0472">Membrane</keyword>
<dbReference type="EMBL" id="JYDO01000004">
    <property type="protein sequence ID" value="KRZ79910.1"/>
    <property type="molecule type" value="Genomic_DNA"/>
</dbReference>
<keyword evidence="1" id="KW-1133">Transmembrane helix</keyword>
<proteinExistence type="predicted"/>
<reference evidence="2 3" key="1">
    <citation type="submission" date="2015-01" db="EMBL/GenBank/DDBJ databases">
        <title>Evolution of Trichinella species and genotypes.</title>
        <authorList>
            <person name="Korhonen P.K."/>
            <person name="Edoardo P."/>
            <person name="Giuseppe L.R."/>
            <person name="Gasser R.B."/>
        </authorList>
    </citation>
    <scope>NUCLEOTIDE SEQUENCE [LARGE SCALE GENOMIC DNA]</scope>
    <source>
        <strain evidence="2">ISS1980</strain>
    </source>
</reference>
<dbReference type="Proteomes" id="UP000054843">
    <property type="component" value="Unassembled WGS sequence"/>
</dbReference>
<comment type="caution">
    <text evidence="2">The sequence shown here is derived from an EMBL/GenBank/DDBJ whole genome shotgun (WGS) entry which is preliminary data.</text>
</comment>
<evidence type="ECO:0000313" key="2">
    <source>
        <dbReference type="EMBL" id="KRZ79910.1"/>
    </source>
</evidence>
<name>A0A0V1N7C4_9BILA</name>
<gene>
    <name evidence="2" type="ORF">T10_12635</name>
</gene>
<keyword evidence="3" id="KW-1185">Reference proteome</keyword>
<dbReference type="AlphaFoldDB" id="A0A0V1N7C4"/>
<evidence type="ECO:0000256" key="1">
    <source>
        <dbReference type="SAM" id="Phobius"/>
    </source>
</evidence>
<feature type="transmembrane region" description="Helical" evidence="1">
    <location>
        <begin position="21"/>
        <end position="45"/>
    </location>
</feature>
<protein>
    <submittedName>
        <fullName evidence="2">Uncharacterized protein</fullName>
    </submittedName>
</protein>
<sequence>MQVQKLEDWQIFYSSIIPIHLMELMIVILLFMAICLSFVAFGFMLSLSVDLFSTVIGKLNQIYTIQCTLDIAYCRYARQNQSGIRMQLSGWKLFLQQHLTLNHLNAF</sequence>
<organism evidence="2 3">
    <name type="scientific">Trichinella papuae</name>
    <dbReference type="NCBI Taxonomy" id="268474"/>
    <lineage>
        <taxon>Eukaryota</taxon>
        <taxon>Metazoa</taxon>
        <taxon>Ecdysozoa</taxon>
        <taxon>Nematoda</taxon>
        <taxon>Enoplea</taxon>
        <taxon>Dorylaimia</taxon>
        <taxon>Trichinellida</taxon>
        <taxon>Trichinellidae</taxon>
        <taxon>Trichinella</taxon>
    </lineage>
</organism>
<accession>A0A0V1N7C4</accession>
<evidence type="ECO:0000313" key="3">
    <source>
        <dbReference type="Proteomes" id="UP000054843"/>
    </source>
</evidence>
<keyword evidence="1" id="KW-0812">Transmembrane</keyword>